<organism evidence="4 5">
    <name type="scientific">Purpureocillium lilacinum</name>
    <name type="common">Paecilomyces lilacinus</name>
    <dbReference type="NCBI Taxonomy" id="33203"/>
    <lineage>
        <taxon>Eukaryota</taxon>
        <taxon>Fungi</taxon>
        <taxon>Dikarya</taxon>
        <taxon>Ascomycota</taxon>
        <taxon>Pezizomycotina</taxon>
        <taxon>Sordariomycetes</taxon>
        <taxon>Hypocreomycetidae</taxon>
        <taxon>Hypocreales</taxon>
        <taxon>Ophiocordycipitaceae</taxon>
        <taxon>Purpureocillium</taxon>
    </lineage>
</organism>
<name>A0A2U3E4V2_PURLI</name>
<feature type="domain" description="NAD-dependent epimerase/dehydratase" evidence="3">
    <location>
        <begin position="15"/>
        <end position="292"/>
    </location>
</feature>
<dbReference type="AlphaFoldDB" id="A0A2U3E4V2"/>
<dbReference type="Pfam" id="PF01370">
    <property type="entry name" value="Epimerase"/>
    <property type="match status" value="1"/>
</dbReference>
<evidence type="ECO:0000256" key="1">
    <source>
        <dbReference type="ARBA" id="ARBA00023002"/>
    </source>
</evidence>
<dbReference type="InterPro" id="IPR036291">
    <property type="entry name" value="NAD(P)-bd_dom_sf"/>
</dbReference>
<dbReference type="InterPro" id="IPR050425">
    <property type="entry name" value="NAD(P)_dehydrat-like"/>
</dbReference>
<dbReference type="PANTHER" id="PTHR10366">
    <property type="entry name" value="NAD DEPENDENT EPIMERASE/DEHYDRATASE"/>
    <property type="match status" value="1"/>
</dbReference>
<dbReference type="InterPro" id="IPR001509">
    <property type="entry name" value="Epimerase_deHydtase"/>
</dbReference>
<dbReference type="EMBL" id="LCWV01000012">
    <property type="protein sequence ID" value="PWI69540.1"/>
    <property type="molecule type" value="Genomic_DNA"/>
</dbReference>
<proteinExistence type="inferred from homology"/>
<evidence type="ECO:0000256" key="2">
    <source>
        <dbReference type="ARBA" id="ARBA00023445"/>
    </source>
</evidence>
<sequence length="370" mass="40278">MFSSHQPVLQPGAVILVTGVSGFIGSHVADQLLAAGYTVRGTTRDAAKNAWLADKFAERYGKGRFELHGVPDMAAEEAFDRILDVLIRYMCRAGASGVINIASDTTFSPDPHAVITPIVAGTLALARAAARTPSVQRFVQTSSCASAANPGPGPDGAYPTVTAQTWNDEAVRQAWAPPPYEPARGFAVYSACKTEVERKLWEWYREAKPAFVLNAVLPSMNMGKSFDVTHQGHPSTSGLVQALFTGNHDVLASAAQYRAPTTNRRTHAHPDFYIDVQDTARLHVAALLHPAVREERIFAYAGPYTWRTIQQTMQKLYPRRAFAPDVADAPLDGSVVPGTARAEDLLREMGREGWTSLEDCVRMNTEDLAV</sequence>
<dbReference type="Proteomes" id="UP000245956">
    <property type="component" value="Unassembled WGS sequence"/>
</dbReference>
<dbReference type="Gene3D" id="3.40.50.720">
    <property type="entry name" value="NAD(P)-binding Rossmann-like Domain"/>
    <property type="match status" value="1"/>
</dbReference>
<dbReference type="SUPFAM" id="SSF51735">
    <property type="entry name" value="NAD(P)-binding Rossmann-fold domains"/>
    <property type="match status" value="1"/>
</dbReference>
<reference evidence="4 5" key="1">
    <citation type="journal article" date="2016" name="Front. Microbiol.">
        <title>Genome and transcriptome sequences reveal the specific parasitism of the nematophagous Purpureocillium lilacinum 36-1.</title>
        <authorList>
            <person name="Xie J."/>
            <person name="Li S."/>
            <person name="Mo C."/>
            <person name="Xiao X."/>
            <person name="Peng D."/>
            <person name="Wang G."/>
            <person name="Xiao Y."/>
        </authorList>
    </citation>
    <scope>NUCLEOTIDE SEQUENCE [LARGE SCALE GENOMIC DNA]</scope>
    <source>
        <strain evidence="4 5">36-1</strain>
    </source>
</reference>
<comment type="caution">
    <text evidence="4">The sequence shown here is derived from an EMBL/GenBank/DDBJ whole genome shotgun (WGS) entry which is preliminary data.</text>
</comment>
<evidence type="ECO:0000313" key="4">
    <source>
        <dbReference type="EMBL" id="PWI69540.1"/>
    </source>
</evidence>
<accession>A0A2U3E4V2</accession>
<comment type="similarity">
    <text evidence="2">Belongs to the NAD(P)-dependent epimerase/dehydratase family. Dihydroflavonol-4-reductase subfamily.</text>
</comment>
<gene>
    <name evidence="4" type="ORF">PCL_01187</name>
</gene>
<dbReference type="GO" id="GO:0016616">
    <property type="term" value="F:oxidoreductase activity, acting on the CH-OH group of donors, NAD or NADP as acceptor"/>
    <property type="evidence" value="ECO:0007669"/>
    <property type="project" value="TreeGrafter"/>
</dbReference>
<evidence type="ECO:0000259" key="3">
    <source>
        <dbReference type="Pfam" id="PF01370"/>
    </source>
</evidence>
<dbReference type="PANTHER" id="PTHR10366:SF562">
    <property type="entry name" value="ALDEHYDE REDUCTASE II (AFU_ORTHOLOGUE AFUA_1G11360)"/>
    <property type="match status" value="1"/>
</dbReference>
<protein>
    <recommendedName>
        <fullName evidence="3">NAD-dependent epimerase/dehydratase domain-containing protein</fullName>
    </recommendedName>
</protein>
<keyword evidence="1" id="KW-0560">Oxidoreductase</keyword>
<evidence type="ECO:0000313" key="5">
    <source>
        <dbReference type="Proteomes" id="UP000245956"/>
    </source>
</evidence>